<dbReference type="RefSeq" id="WP_152841291.1">
    <property type="nucleotide sequence ID" value="NZ_WHUG01000018.1"/>
</dbReference>
<comment type="caution">
    <text evidence="4">The sequence shown here is derived from an EMBL/GenBank/DDBJ whole genome shotgun (WGS) entry which is preliminary data.</text>
</comment>
<feature type="domain" description="Beta-lactamase-related" evidence="3">
    <location>
        <begin position="41"/>
        <end position="359"/>
    </location>
</feature>
<dbReference type="SUPFAM" id="SSF56601">
    <property type="entry name" value="beta-lactamase/transpeptidase-like"/>
    <property type="match status" value="1"/>
</dbReference>
<dbReference type="Pfam" id="PF00144">
    <property type="entry name" value="Beta-lactamase"/>
    <property type="match status" value="1"/>
</dbReference>
<evidence type="ECO:0000256" key="1">
    <source>
        <dbReference type="SAM" id="Phobius"/>
    </source>
</evidence>
<keyword evidence="4" id="KW-0378">Hydrolase</keyword>
<feature type="transmembrane region" description="Helical" evidence="1">
    <location>
        <begin position="559"/>
        <end position="582"/>
    </location>
</feature>
<keyword evidence="1" id="KW-1133">Transmembrane helix</keyword>
<sequence length="622" mass="65913">MPPSPKTFCALALSSWLLLATASAAEPTPPAPSTLEELDGRLAQVFAQRGIPGAALAVIEDGKIVLLKGYGVADKASGERVTPDTIFRAASISKSFTSIAIMQLVENGKLKLDARLADLAPEITFNNRWEQTDPVRLVHLLEHTTGWPDISARVELQDGPGWSVRRGVEFASPEFVSRWKPGQFAVYANAGPAVAGYVLEKVAGQDFAAFEREHVLRPMGMASADFTLTPALAAKVAKSYAPDGTPTPYQHIIMPASGSLATSVRELSQLVLFFVGRGTVGGHRILSPQAVERIEHGEASLAARAGLSGGYGLGNFPANDTGPSFRGHNGEIDSFTSVYGYSAVQGNGYVVLANGGEGVNFRTPVTSLIQAYLSRKHAFAPAPSFPVDPKELAALTGFYRNVTPAKDLMRPYAEVLGMSRVTLADGGLRVGGKPYLPTGKHSFRRTDREAASLAFIEQDGQTYLLSGGLGDRKREAGWRIAGYCIVAALALLGGLFGLLALPVWSVGAYRKTLQAKGGWKVRLMPLLAFGSLCATFALPLIGIAGGIGTLTMLAAPSVLSLPILLCSVAFPLLAAAGLWHALTTKHASRLVRWHAGLTSVGILAIAGYAVSIGWIGLRTWTM</sequence>
<evidence type="ECO:0000313" key="4">
    <source>
        <dbReference type="EMBL" id="MQA42155.1"/>
    </source>
</evidence>
<dbReference type="AlphaFoldDB" id="A0A6A7NAN2"/>
<keyword evidence="2" id="KW-0732">Signal</keyword>
<feature type="transmembrane region" description="Helical" evidence="1">
    <location>
        <begin position="594"/>
        <end position="617"/>
    </location>
</feature>
<protein>
    <submittedName>
        <fullName evidence="4">Serine hydrolase</fullName>
    </submittedName>
</protein>
<dbReference type="Proteomes" id="UP000440498">
    <property type="component" value="Unassembled WGS sequence"/>
</dbReference>
<dbReference type="GO" id="GO:0016787">
    <property type="term" value="F:hydrolase activity"/>
    <property type="evidence" value="ECO:0007669"/>
    <property type="project" value="UniProtKB-KW"/>
</dbReference>
<organism evidence="4 5">
    <name type="scientific">Rugamonas aquatica</name>
    <dbReference type="NCBI Taxonomy" id="2743357"/>
    <lineage>
        <taxon>Bacteria</taxon>
        <taxon>Pseudomonadati</taxon>
        <taxon>Pseudomonadota</taxon>
        <taxon>Betaproteobacteria</taxon>
        <taxon>Burkholderiales</taxon>
        <taxon>Oxalobacteraceae</taxon>
        <taxon>Telluria group</taxon>
        <taxon>Rugamonas</taxon>
    </lineage>
</organism>
<dbReference type="PANTHER" id="PTHR46825">
    <property type="entry name" value="D-ALANYL-D-ALANINE-CARBOXYPEPTIDASE/ENDOPEPTIDASE AMPH"/>
    <property type="match status" value="1"/>
</dbReference>
<feature type="chain" id="PRO_5025418187" evidence="2">
    <location>
        <begin position="25"/>
        <end position="622"/>
    </location>
</feature>
<feature type="signal peptide" evidence="2">
    <location>
        <begin position="1"/>
        <end position="24"/>
    </location>
</feature>
<dbReference type="InterPro" id="IPR001466">
    <property type="entry name" value="Beta-lactam-related"/>
</dbReference>
<evidence type="ECO:0000313" key="5">
    <source>
        <dbReference type="Proteomes" id="UP000440498"/>
    </source>
</evidence>
<dbReference type="InterPro" id="IPR012338">
    <property type="entry name" value="Beta-lactam/transpept-like"/>
</dbReference>
<evidence type="ECO:0000259" key="3">
    <source>
        <dbReference type="Pfam" id="PF00144"/>
    </source>
</evidence>
<dbReference type="InterPro" id="IPR050491">
    <property type="entry name" value="AmpC-like"/>
</dbReference>
<name>A0A6A7NAN2_9BURK</name>
<keyword evidence="1" id="KW-0472">Membrane</keyword>
<feature type="transmembrane region" description="Helical" evidence="1">
    <location>
        <begin position="480"/>
        <end position="505"/>
    </location>
</feature>
<keyword evidence="5" id="KW-1185">Reference proteome</keyword>
<reference evidence="4 5" key="1">
    <citation type="submission" date="2019-10" db="EMBL/GenBank/DDBJ databases">
        <title>Two novel species isolated from a subtropical stream in China.</title>
        <authorList>
            <person name="Lu H."/>
        </authorList>
    </citation>
    <scope>NUCLEOTIDE SEQUENCE [LARGE SCALE GENOMIC DNA]</scope>
    <source>
        <strain evidence="4 5">FT29W</strain>
    </source>
</reference>
<keyword evidence="1" id="KW-0812">Transmembrane</keyword>
<accession>A0A6A7NAN2</accession>
<evidence type="ECO:0000256" key="2">
    <source>
        <dbReference type="SAM" id="SignalP"/>
    </source>
</evidence>
<dbReference type="Gene3D" id="3.40.710.10">
    <property type="entry name" value="DD-peptidase/beta-lactamase superfamily"/>
    <property type="match status" value="1"/>
</dbReference>
<proteinExistence type="predicted"/>
<gene>
    <name evidence="4" type="ORF">GEV02_28845</name>
</gene>
<feature type="transmembrane region" description="Helical" evidence="1">
    <location>
        <begin position="526"/>
        <end position="547"/>
    </location>
</feature>
<dbReference type="EMBL" id="WHUG01000018">
    <property type="protein sequence ID" value="MQA42155.1"/>
    <property type="molecule type" value="Genomic_DNA"/>
</dbReference>
<dbReference type="PANTHER" id="PTHR46825:SF9">
    <property type="entry name" value="BETA-LACTAMASE-RELATED DOMAIN-CONTAINING PROTEIN"/>
    <property type="match status" value="1"/>
</dbReference>